<keyword evidence="3" id="KW-0378">Hydrolase</keyword>
<evidence type="ECO:0000256" key="4">
    <source>
        <dbReference type="SAM" id="MobiDB-lite"/>
    </source>
</evidence>
<dbReference type="EMBL" id="QGNW01000734">
    <property type="protein sequence ID" value="RVW63696.1"/>
    <property type="molecule type" value="Genomic_DNA"/>
</dbReference>
<dbReference type="PANTHER" id="PTHR34835:SF34">
    <property type="entry name" value="OS08G0555500 PROTEIN"/>
    <property type="match status" value="1"/>
</dbReference>
<comment type="caution">
    <text evidence="6">The sequence shown here is derived from an EMBL/GenBank/DDBJ whole genome shotgun (WGS) entry which is preliminary data.</text>
</comment>
<keyword evidence="2" id="KW-0645">Protease</keyword>
<sequence>MQGTSMFTRCSAARFKKLCNRLPEAKIQAIRDLQFGGLLNLNCTEVRHNLCIFLIQHFNVGFRRIEFSAQKHYPVTATDVGLILGLPTEGRNLQVTSTSSDHPFGTIRACEEKLLDLPVGEEFRRAFIYYACATLLAPTSRLNGCRNLWHTIHEDGFRNDVNWAQFVLDQLVEGIRRFQQSKTSWVHGCVLFLQLHYVIKFQIPSVQVPITVPPALAWTDDLIKRRLVAEIKDANYRRPEISTVERTMEPETNVDHDTNVDAENSDEIWHQYHDAERAIDQYQRGIQQQLRIMRGLMHKLGTRRHSGVNSDAGGHSSYAPASTPTADDHAFPPSVPINVVSDGEEQPEGNVVPTNRNVRRRRVRRMAPNLLSPYISQPQTKQSAIKIDLKQGAALVFGDDLDASEELVSMHDTILTRGNLGCFQGNGWIGNDVVDAYCRLLQYQHEPKSKLFLSPYIAEMVIHSQAKNLVREAVIGRFEPHLYQIDIPYVNVTRWIHILLVQVFLPVLIKNHWTLYVYDLENRRIQLLDSRPGRKKTMLSGVQQNLAKVVPVVGCPQKRVQCRCIYGHPMNWSRWTRGSESIRSSTGQYCPSAIGQPVEPFFSRSRTPYWMRESAFWHPRPDIDRSISLGRPVPGGLDELLDERGCILAPSSGDRPVDHVRVDRFLEVWTSYWMREGAFWHPRPDIDRSYRCSVDRFLEVAFEMFEMTKEFREVLLGIAPTTSVSSSHSSTINVSRCWDRNFSYDLKDVNDWDREMDIVLVLYCEPLPTYREGVAMVPQVNLKSMKKTRSKGQAKLLIGYITQWENT</sequence>
<dbReference type="PANTHER" id="PTHR34835">
    <property type="entry name" value="OS07G0283600 PROTEIN-RELATED"/>
    <property type="match status" value="1"/>
</dbReference>
<gene>
    <name evidence="6" type="ORF">CK203_060791</name>
</gene>
<evidence type="ECO:0000256" key="1">
    <source>
        <dbReference type="ARBA" id="ARBA00005234"/>
    </source>
</evidence>
<evidence type="ECO:0000256" key="3">
    <source>
        <dbReference type="ARBA" id="ARBA00022801"/>
    </source>
</evidence>
<dbReference type="SUPFAM" id="SSF54001">
    <property type="entry name" value="Cysteine proteinases"/>
    <property type="match status" value="1"/>
</dbReference>
<dbReference type="GO" id="GO:0006508">
    <property type="term" value="P:proteolysis"/>
    <property type="evidence" value="ECO:0007669"/>
    <property type="project" value="UniProtKB-KW"/>
</dbReference>
<evidence type="ECO:0000256" key="2">
    <source>
        <dbReference type="ARBA" id="ARBA00022670"/>
    </source>
</evidence>
<evidence type="ECO:0000313" key="7">
    <source>
        <dbReference type="Proteomes" id="UP000288805"/>
    </source>
</evidence>
<dbReference type="GO" id="GO:0008234">
    <property type="term" value="F:cysteine-type peptidase activity"/>
    <property type="evidence" value="ECO:0007669"/>
    <property type="project" value="InterPro"/>
</dbReference>
<dbReference type="Proteomes" id="UP000288805">
    <property type="component" value="Unassembled WGS sequence"/>
</dbReference>
<comment type="similarity">
    <text evidence="1">Belongs to the peptidase C48 family.</text>
</comment>
<accession>A0A438FUR1</accession>
<dbReference type="PROSITE" id="PS50600">
    <property type="entry name" value="ULP_PROTEASE"/>
    <property type="match status" value="1"/>
</dbReference>
<evidence type="ECO:0000313" key="6">
    <source>
        <dbReference type="EMBL" id="RVW63696.1"/>
    </source>
</evidence>
<dbReference type="AlphaFoldDB" id="A0A438FUR1"/>
<feature type="domain" description="Ubiquitin-like protease family profile" evidence="5">
    <location>
        <begin position="413"/>
        <end position="807"/>
    </location>
</feature>
<name>A0A438FUR1_VITVI</name>
<dbReference type="Gene3D" id="3.40.395.10">
    <property type="entry name" value="Adenoviral Proteinase, Chain A"/>
    <property type="match status" value="1"/>
</dbReference>
<dbReference type="InterPro" id="IPR038765">
    <property type="entry name" value="Papain-like_cys_pep_sf"/>
</dbReference>
<dbReference type="InterPro" id="IPR003653">
    <property type="entry name" value="Peptidase_C48_C"/>
</dbReference>
<feature type="region of interest" description="Disordered" evidence="4">
    <location>
        <begin position="304"/>
        <end position="330"/>
    </location>
</feature>
<protein>
    <recommendedName>
        <fullName evidence="5">Ubiquitin-like protease family profile domain-containing protein</fullName>
    </recommendedName>
</protein>
<reference evidence="6 7" key="1">
    <citation type="journal article" date="2018" name="PLoS Genet.">
        <title>Population sequencing reveals clonal diversity and ancestral inbreeding in the grapevine cultivar Chardonnay.</title>
        <authorList>
            <person name="Roach M.J."/>
            <person name="Johnson D.L."/>
            <person name="Bohlmann J."/>
            <person name="van Vuuren H.J."/>
            <person name="Jones S.J."/>
            <person name="Pretorius I.S."/>
            <person name="Schmidt S.A."/>
            <person name="Borneman A.R."/>
        </authorList>
    </citation>
    <scope>NUCLEOTIDE SEQUENCE [LARGE SCALE GENOMIC DNA]</scope>
    <source>
        <strain evidence="7">cv. Chardonnay</strain>
        <tissue evidence="6">Leaf</tissue>
    </source>
</reference>
<evidence type="ECO:0000259" key="5">
    <source>
        <dbReference type="PROSITE" id="PS50600"/>
    </source>
</evidence>
<organism evidence="6 7">
    <name type="scientific">Vitis vinifera</name>
    <name type="common">Grape</name>
    <dbReference type="NCBI Taxonomy" id="29760"/>
    <lineage>
        <taxon>Eukaryota</taxon>
        <taxon>Viridiplantae</taxon>
        <taxon>Streptophyta</taxon>
        <taxon>Embryophyta</taxon>
        <taxon>Tracheophyta</taxon>
        <taxon>Spermatophyta</taxon>
        <taxon>Magnoliopsida</taxon>
        <taxon>eudicotyledons</taxon>
        <taxon>Gunneridae</taxon>
        <taxon>Pentapetalae</taxon>
        <taxon>rosids</taxon>
        <taxon>Vitales</taxon>
        <taxon>Vitaceae</taxon>
        <taxon>Viteae</taxon>
        <taxon>Vitis</taxon>
    </lineage>
</organism>
<proteinExistence type="inferred from homology"/>